<evidence type="ECO:0000313" key="3">
    <source>
        <dbReference type="EMBL" id="SOC03071.1"/>
    </source>
</evidence>
<dbReference type="AlphaFoldDB" id="A0A285S7H8"/>
<dbReference type="OrthoDB" id="3239593at2"/>
<accession>A0A285S7H8</accession>
<sequence>MPLRIAKTFWPAVLTLAAALGGASLAEAEETLTVATGGSENMVDYVTDYLGPMFEAQNPGWKVTTVGTGPGDAGSQAILEKLTAQKDRDVWDLDVIVTNQLKTGEMVESGLLQKYRDEIATGPLVTSVSAENALGTDVAGYVMPMFISQTAIAYNPDLVPEPPQTMAGLRDWAAAHKGAFGYNGIKNGMSGVAFATAWIYAFGGDAAVLMTGPYDKAQEAGWTAAFAELKAFNENVTFTPGNAGTLDMLNRGEIAMGPVWVDMFYSWQQDGRLNPNLKIFLPEPGMPGQPYYYAIPAKAAHAEAAKKFIALATSPEVQAEGIVKKFNWYPGIDATHLQGVLDEASWAKLFTDITPEDLAAKAKPFPLGAYFNDLLEDYETKVTN</sequence>
<dbReference type="RefSeq" id="WP_097069486.1">
    <property type="nucleotide sequence ID" value="NZ_OBMT01000003.1"/>
</dbReference>
<dbReference type="EMBL" id="OBMT01000003">
    <property type="protein sequence ID" value="SOC03071.1"/>
    <property type="molecule type" value="Genomic_DNA"/>
</dbReference>
<dbReference type="Pfam" id="PF13416">
    <property type="entry name" value="SBP_bac_8"/>
    <property type="match status" value="1"/>
</dbReference>
<keyword evidence="4" id="KW-1185">Reference proteome</keyword>
<gene>
    <name evidence="3" type="ORF">SAMN05877831_103287</name>
</gene>
<dbReference type="Gene3D" id="3.40.190.10">
    <property type="entry name" value="Periplasmic binding protein-like II"/>
    <property type="match status" value="2"/>
</dbReference>
<dbReference type="PANTHER" id="PTHR30006:SF2">
    <property type="entry name" value="ABC TRANSPORTER SUBSTRATE-BINDING PROTEIN"/>
    <property type="match status" value="1"/>
</dbReference>
<dbReference type="InterPro" id="IPR006059">
    <property type="entry name" value="SBP"/>
</dbReference>
<reference evidence="4" key="1">
    <citation type="submission" date="2017-08" db="EMBL/GenBank/DDBJ databases">
        <authorList>
            <person name="Varghese N."/>
            <person name="Submissions S."/>
        </authorList>
    </citation>
    <scope>NUCLEOTIDE SEQUENCE [LARGE SCALE GENOMIC DNA]</scope>
    <source>
        <strain evidence="4">JA276</strain>
    </source>
</reference>
<dbReference type="Proteomes" id="UP000219111">
    <property type="component" value="Unassembled WGS sequence"/>
</dbReference>
<feature type="signal peptide" evidence="2">
    <location>
        <begin position="1"/>
        <end position="28"/>
    </location>
</feature>
<evidence type="ECO:0000256" key="1">
    <source>
        <dbReference type="ARBA" id="ARBA00022729"/>
    </source>
</evidence>
<keyword evidence="1 2" id="KW-0732">Signal</keyword>
<name>A0A285S7H8_9RHOB</name>
<evidence type="ECO:0000313" key="4">
    <source>
        <dbReference type="Proteomes" id="UP000219111"/>
    </source>
</evidence>
<feature type="chain" id="PRO_5013193826" evidence="2">
    <location>
        <begin position="29"/>
        <end position="384"/>
    </location>
</feature>
<proteinExistence type="predicted"/>
<organism evidence="3 4">
    <name type="scientific">Rhodobacter maris</name>
    <dbReference type="NCBI Taxonomy" id="446682"/>
    <lineage>
        <taxon>Bacteria</taxon>
        <taxon>Pseudomonadati</taxon>
        <taxon>Pseudomonadota</taxon>
        <taxon>Alphaproteobacteria</taxon>
        <taxon>Rhodobacterales</taxon>
        <taxon>Rhodobacter group</taxon>
        <taxon>Rhodobacter</taxon>
    </lineage>
</organism>
<dbReference type="SUPFAM" id="SSF53850">
    <property type="entry name" value="Periplasmic binding protein-like II"/>
    <property type="match status" value="1"/>
</dbReference>
<protein>
    <submittedName>
        <fullName evidence="3">ABC-type uncharacterized transport system YnjBCD substrate-binding protein</fullName>
    </submittedName>
</protein>
<evidence type="ECO:0000256" key="2">
    <source>
        <dbReference type="SAM" id="SignalP"/>
    </source>
</evidence>
<dbReference type="PANTHER" id="PTHR30006">
    <property type="entry name" value="THIAMINE-BINDING PERIPLASMIC PROTEIN-RELATED"/>
    <property type="match status" value="1"/>
</dbReference>